<feature type="region of interest" description="Disordered" evidence="1">
    <location>
        <begin position="1"/>
        <end position="20"/>
    </location>
</feature>
<sequence length="135" mass="14664">MTDRKVDDAAESAVDKDSQGDAFRQSRRALVLGAVATSAIVSVRPALAQTASSVLTCEITVPAKEQGPIYVDAYGNIVDRKTEGATLLPPRTFKGEDVRRGRVRGPRAYRDLIRRLRPGQSGFTCYASIQGRRLG</sequence>
<dbReference type="EMBL" id="CP136594">
    <property type="protein sequence ID" value="WOE74235.1"/>
    <property type="molecule type" value="Genomic_DNA"/>
</dbReference>
<accession>A0AA97I0I4</accession>
<keyword evidence="3" id="KW-1185">Reference proteome</keyword>
<organism evidence="2 3">
    <name type="scientific">Alterisphingorhabdus coralli</name>
    <dbReference type="NCBI Taxonomy" id="3071408"/>
    <lineage>
        <taxon>Bacteria</taxon>
        <taxon>Pseudomonadati</taxon>
        <taxon>Pseudomonadota</taxon>
        <taxon>Alphaproteobacteria</taxon>
        <taxon>Sphingomonadales</taxon>
        <taxon>Sphingomonadaceae</taxon>
        <taxon>Alterisphingorhabdus (ex Yan et al. 2024)</taxon>
    </lineage>
</organism>
<reference evidence="2 3" key="1">
    <citation type="submission" date="2023-10" db="EMBL/GenBank/DDBJ databases">
        <title>Complete genome sequence of a Sphingomonadaceae bacterium.</title>
        <authorList>
            <person name="Yan C."/>
        </authorList>
    </citation>
    <scope>NUCLEOTIDE SEQUENCE [LARGE SCALE GENOMIC DNA]</scope>
    <source>
        <strain evidence="2 3">SCSIO 66989</strain>
    </source>
</reference>
<protein>
    <submittedName>
        <fullName evidence="2">Uncharacterized protein</fullName>
    </submittedName>
</protein>
<proteinExistence type="predicted"/>
<dbReference type="KEGG" id="acoa:RB602_10245"/>
<gene>
    <name evidence="2" type="ORF">RB602_10245</name>
</gene>
<evidence type="ECO:0000313" key="2">
    <source>
        <dbReference type="EMBL" id="WOE74235.1"/>
    </source>
</evidence>
<evidence type="ECO:0000313" key="3">
    <source>
        <dbReference type="Proteomes" id="UP001302429"/>
    </source>
</evidence>
<name>A0AA97I0I4_9SPHN</name>
<dbReference type="RefSeq" id="WP_317080471.1">
    <property type="nucleotide sequence ID" value="NZ_CP136594.1"/>
</dbReference>
<evidence type="ECO:0000256" key="1">
    <source>
        <dbReference type="SAM" id="MobiDB-lite"/>
    </source>
</evidence>
<dbReference type="Proteomes" id="UP001302429">
    <property type="component" value="Chromosome"/>
</dbReference>
<dbReference type="AlphaFoldDB" id="A0AA97I0I4"/>
<feature type="compositionally biased region" description="Basic and acidic residues" evidence="1">
    <location>
        <begin position="1"/>
        <end position="19"/>
    </location>
</feature>